<dbReference type="OrthoDB" id="5368821at2759"/>
<dbReference type="EMBL" id="KQ030531">
    <property type="protein sequence ID" value="KJZ73826.1"/>
    <property type="molecule type" value="Genomic_DNA"/>
</dbReference>
<feature type="region of interest" description="Disordered" evidence="1">
    <location>
        <begin position="769"/>
        <end position="795"/>
    </location>
</feature>
<feature type="compositionally biased region" description="Low complexity" evidence="1">
    <location>
        <begin position="278"/>
        <end position="307"/>
    </location>
</feature>
<feature type="compositionally biased region" description="Basic and acidic residues" evidence="1">
    <location>
        <begin position="606"/>
        <end position="622"/>
    </location>
</feature>
<feature type="compositionally biased region" description="Low complexity" evidence="1">
    <location>
        <begin position="444"/>
        <end position="457"/>
    </location>
</feature>
<feature type="compositionally biased region" description="Acidic residues" evidence="1">
    <location>
        <begin position="347"/>
        <end position="361"/>
    </location>
</feature>
<dbReference type="Pfam" id="PF24054">
    <property type="entry name" value="DUF7357"/>
    <property type="match status" value="1"/>
</dbReference>
<feature type="compositionally biased region" description="Polar residues" evidence="1">
    <location>
        <begin position="433"/>
        <end position="442"/>
    </location>
</feature>
<proteinExistence type="predicted"/>
<evidence type="ECO:0000313" key="3">
    <source>
        <dbReference type="EMBL" id="KJZ73826.1"/>
    </source>
</evidence>
<evidence type="ECO:0000259" key="2">
    <source>
        <dbReference type="Pfam" id="PF24054"/>
    </source>
</evidence>
<protein>
    <recommendedName>
        <fullName evidence="2">DUF7357 domain-containing protein</fullName>
    </recommendedName>
</protein>
<feature type="region of interest" description="Disordered" evidence="1">
    <location>
        <begin position="539"/>
        <end position="627"/>
    </location>
</feature>
<feature type="domain" description="DUF7357" evidence="2">
    <location>
        <begin position="6"/>
        <end position="140"/>
    </location>
</feature>
<feature type="compositionally biased region" description="Low complexity" evidence="1">
    <location>
        <begin position="362"/>
        <end position="376"/>
    </location>
</feature>
<evidence type="ECO:0000256" key="1">
    <source>
        <dbReference type="SAM" id="MobiDB-lite"/>
    </source>
</evidence>
<dbReference type="AlphaFoldDB" id="A0A0F7ZIL9"/>
<feature type="compositionally biased region" description="Acidic residues" evidence="1">
    <location>
        <begin position="148"/>
        <end position="158"/>
    </location>
</feature>
<keyword evidence="4" id="KW-1185">Reference proteome</keyword>
<organism evidence="3 4">
    <name type="scientific">Hirsutella minnesotensis 3608</name>
    <dbReference type="NCBI Taxonomy" id="1043627"/>
    <lineage>
        <taxon>Eukaryota</taxon>
        <taxon>Fungi</taxon>
        <taxon>Dikarya</taxon>
        <taxon>Ascomycota</taxon>
        <taxon>Pezizomycotina</taxon>
        <taxon>Sordariomycetes</taxon>
        <taxon>Hypocreomycetidae</taxon>
        <taxon>Hypocreales</taxon>
        <taxon>Ophiocordycipitaceae</taxon>
        <taxon>Hirsutella</taxon>
    </lineage>
</organism>
<feature type="compositionally biased region" description="Polar residues" evidence="1">
    <location>
        <begin position="539"/>
        <end position="565"/>
    </location>
</feature>
<feature type="compositionally biased region" description="Acidic residues" evidence="1">
    <location>
        <begin position="205"/>
        <end position="227"/>
    </location>
</feature>
<accession>A0A0F7ZIL9</accession>
<dbReference type="InterPro" id="IPR055781">
    <property type="entry name" value="DUF7357"/>
</dbReference>
<reference evidence="3 4" key="1">
    <citation type="journal article" date="2014" name="Genome Biol. Evol.">
        <title>Comparative genomics and transcriptomics analyses reveal divergent lifestyle features of nematode endoparasitic fungus Hirsutella minnesotensis.</title>
        <authorList>
            <person name="Lai Y."/>
            <person name="Liu K."/>
            <person name="Zhang X."/>
            <person name="Zhang X."/>
            <person name="Li K."/>
            <person name="Wang N."/>
            <person name="Shu C."/>
            <person name="Wu Y."/>
            <person name="Wang C."/>
            <person name="Bushley K.E."/>
            <person name="Xiang M."/>
            <person name="Liu X."/>
        </authorList>
    </citation>
    <scope>NUCLEOTIDE SEQUENCE [LARGE SCALE GENOMIC DNA]</scope>
    <source>
        <strain evidence="3 4">3608</strain>
    </source>
</reference>
<feature type="compositionally biased region" description="Basic residues" evidence="1">
    <location>
        <begin position="495"/>
        <end position="509"/>
    </location>
</feature>
<gene>
    <name evidence="3" type="ORF">HIM_06719</name>
</gene>
<dbReference type="Proteomes" id="UP000054481">
    <property type="component" value="Unassembled WGS sequence"/>
</dbReference>
<evidence type="ECO:0000313" key="4">
    <source>
        <dbReference type="Proteomes" id="UP000054481"/>
    </source>
</evidence>
<name>A0A0F7ZIL9_9HYPO</name>
<sequence>MASDPLRLRLSVRRNGVPEVKLVWPCERSQDLTVSKLLGQLNDVLPLECGEWGLEDYVVELADGTGGSFECLHFQQVQHVFKNDDLVSIRCLQGDDLRRRRLSGRHQITVDGKHLIDGLVFGKAWTRAPRDRPAVELPPRKRARESDDGADDEDDDEEPAARRPRLLPESEYVSDDSDSYEAQDDEPDEREVASELQALIKDNEAIGEGELLQDDEGIEAAEAEAEEPASGLPQIFSAFLESMGVGASDAADEDEAGPARPLIEVVESEEGRERPDSASDSTSSDASSSDSPFSSPSKSSSSGSSSESDSDQPGGAGGGDLGNSPVHGHGNKHDHDPNNNGPRDQDSDSNSDSDSDSDSDTYSDSGSSNASDTSAGALISHRYQGAIQRGRREDFEFKVPLPPHLGLTRRHVPKAVREKCNQPRQISPPVDSAPNTNTTRDLSQAEQSAASSSEADSPPAPISSRIDQAAQVARSNHMPSAANAPVPPYCGLSRTQKRNARRRRNRTVNKHSETAMQSLMAALAERKREMQAAKTLENNNAAVNSENQVGDNQVGDNQASDTPARQKQFDGKQTLGKRSSGSMSPGPPDEQGVPDQDQGSHINHNQGDDQIHDESHGQESVRKRARLDMGAGRRLVFGALGLKTPKCKADEDEIRNSLMKGVRALNNPRISKDEDIEMSSEQGTKISSVQDIKMSSVQDLEVSFGQDADMPPEQGLHMSYVQDIEMLSLDSDDLQFEHVGDEERPAALMPYSGEECCTEDVPLMEPPFPFTQRWDPQQQGRQKRKRNRKSQEFYDDYNEEDSGLYVDENAVPPREWEVVKGDPFTDGLTDEQRVEIEVMQAFAAEFGDDETAEDDKGEDTDGIEALADAILEHVAPLPQDVSVLPQLAPEDLMEGMLITWQEMGMSVSEEAWGPTILRRTGVLLTERAQRPIVVKVAHRDRESIETQCTFLSRKVDLDKFDGPTRESDDDDDDGLRVFDAWDELRDLRLLQMPPGEPLDHDDDGDS</sequence>
<feature type="compositionally biased region" description="Acidic residues" evidence="1">
    <location>
        <begin position="172"/>
        <end position="189"/>
    </location>
</feature>
<feature type="region of interest" description="Disordered" evidence="1">
    <location>
        <begin position="130"/>
        <end position="515"/>
    </location>
</feature>